<dbReference type="InterPro" id="IPR010239">
    <property type="entry name" value="CHP02001"/>
</dbReference>
<dbReference type="Proteomes" id="UP000036902">
    <property type="component" value="Chromosome"/>
</dbReference>
<evidence type="ECO:0008006" key="4">
    <source>
        <dbReference type="Google" id="ProtNLM"/>
    </source>
</evidence>
<dbReference type="Pfam" id="PF09694">
    <property type="entry name" value="Gcw_chp"/>
    <property type="match status" value="1"/>
</dbReference>
<evidence type="ECO:0000313" key="2">
    <source>
        <dbReference type="EMBL" id="AMO38284.1"/>
    </source>
</evidence>
<dbReference type="NCBIfam" id="TIGR02001">
    <property type="entry name" value="gcw_chp"/>
    <property type="match status" value="1"/>
</dbReference>
<name>A0A127K9D8_9RHOO</name>
<reference evidence="3" key="1">
    <citation type="submission" date="2016-03" db="EMBL/GenBank/DDBJ databases">
        <authorList>
            <person name="Ma C."/>
            <person name="Zhou S."/>
            <person name="Yang G."/>
        </authorList>
    </citation>
    <scope>NUCLEOTIDE SEQUENCE [LARGE SCALE GENOMIC DNA]</scope>
    <source>
        <strain evidence="3">SgZ-1</strain>
    </source>
</reference>
<sequence length="240" mass="26192">MHKTLVAAALAVALPFAGAAHAEESPFSANVGIVSDYAYRGISQTDERPALQGGFDYAHSSGFYVGVWGSNVSWLNDVDTTDSTGNSLEIDLYAGYSGEAGPIGYDVGLLQYYYPGSYSSTWKTETGLTKPNTLEGYIGLSWEFLSFKYSYSFTDLFGLPDSEGSQYYDLGVSYELGGGFNLDAHYGYNDLKGGDDYKDWKLGVTKELGGFEFGLHYVDTDIKDVDLADDRFIVSVSKSF</sequence>
<keyword evidence="1" id="KW-0732">Signal</keyword>
<dbReference type="STRING" id="1134435.AC731_015890"/>
<protein>
    <recommendedName>
        <fullName evidence="4">Transmembrane protein</fullName>
    </recommendedName>
</protein>
<organism evidence="2 3">
    <name type="scientific">Thauera humireducens</name>
    <dbReference type="NCBI Taxonomy" id="1134435"/>
    <lineage>
        <taxon>Bacteria</taxon>
        <taxon>Pseudomonadati</taxon>
        <taxon>Pseudomonadota</taxon>
        <taxon>Betaproteobacteria</taxon>
        <taxon>Rhodocyclales</taxon>
        <taxon>Zoogloeaceae</taxon>
        <taxon>Thauera</taxon>
    </lineage>
</organism>
<dbReference type="InterPro" id="IPR023614">
    <property type="entry name" value="Porin_dom_sf"/>
</dbReference>
<dbReference type="EMBL" id="CP014646">
    <property type="protein sequence ID" value="AMO38284.1"/>
    <property type="molecule type" value="Genomic_DNA"/>
</dbReference>
<dbReference type="KEGG" id="thu:AC731_015890"/>
<keyword evidence="3" id="KW-1185">Reference proteome</keyword>
<evidence type="ECO:0000256" key="1">
    <source>
        <dbReference type="SAM" id="SignalP"/>
    </source>
</evidence>
<proteinExistence type="predicted"/>
<evidence type="ECO:0000313" key="3">
    <source>
        <dbReference type="Proteomes" id="UP000036902"/>
    </source>
</evidence>
<dbReference type="RefSeq" id="WP_048707515.1">
    <property type="nucleotide sequence ID" value="NZ_CP014646.1"/>
</dbReference>
<gene>
    <name evidence="2" type="ORF">AC731_015890</name>
</gene>
<feature type="signal peptide" evidence="1">
    <location>
        <begin position="1"/>
        <end position="22"/>
    </location>
</feature>
<dbReference type="Gene3D" id="2.40.160.10">
    <property type="entry name" value="Porin"/>
    <property type="match status" value="1"/>
</dbReference>
<feature type="chain" id="PRO_5007798040" description="Transmembrane protein" evidence="1">
    <location>
        <begin position="23"/>
        <end position="240"/>
    </location>
</feature>
<dbReference type="SUPFAM" id="SSF56935">
    <property type="entry name" value="Porins"/>
    <property type="match status" value="1"/>
</dbReference>
<accession>A0A127K9D8</accession>
<dbReference type="AlphaFoldDB" id="A0A127K9D8"/>